<keyword evidence="3" id="KW-0479">Metal-binding</keyword>
<protein>
    <submittedName>
        <fullName evidence="7">Bifunctional folylpolyglutamate synthase/dihydrofolate synthase</fullName>
    </submittedName>
</protein>
<dbReference type="Gene3D" id="3.90.190.20">
    <property type="entry name" value="Mur ligase, C-terminal domain"/>
    <property type="match status" value="1"/>
</dbReference>
<dbReference type="GO" id="GO:0046872">
    <property type="term" value="F:metal ion binding"/>
    <property type="evidence" value="ECO:0007669"/>
    <property type="project" value="UniProtKB-KW"/>
</dbReference>
<gene>
    <name evidence="7" type="ORF">CDQ78_01385</name>
</gene>
<dbReference type="SUPFAM" id="SSF53244">
    <property type="entry name" value="MurD-like peptide ligases, peptide-binding domain"/>
    <property type="match status" value="1"/>
</dbReference>
<dbReference type="EMBL" id="NIQP01000001">
    <property type="protein sequence ID" value="PPB73051.1"/>
    <property type="molecule type" value="Genomic_DNA"/>
</dbReference>
<evidence type="ECO:0000256" key="1">
    <source>
        <dbReference type="ARBA" id="ARBA00008276"/>
    </source>
</evidence>
<reference evidence="7 8" key="1">
    <citation type="submission" date="2017-06" db="EMBL/GenBank/DDBJ databases">
        <title>Updating the genomic taxonomy and epidemiology of Campylobacter hyointestinalis; discovery in New Zealand farmed ruminants.</title>
        <authorList>
            <person name="Wilkinson D.A."/>
            <person name="Fayaz A."/>
            <person name="Biggs P.J."/>
            <person name="Midwinter A.C."/>
        </authorList>
    </citation>
    <scope>NUCLEOTIDE SEQUENCE [LARGE SCALE GENOMIC DNA]</scope>
    <source>
        <strain evidence="7 8">S1614a</strain>
    </source>
</reference>
<dbReference type="InterPro" id="IPR001645">
    <property type="entry name" value="Folylpolyglutamate_synth"/>
</dbReference>
<evidence type="ECO:0000256" key="4">
    <source>
        <dbReference type="ARBA" id="ARBA00022741"/>
    </source>
</evidence>
<evidence type="ECO:0000313" key="8">
    <source>
        <dbReference type="Proteomes" id="UP000239685"/>
    </source>
</evidence>
<comment type="similarity">
    <text evidence="1">Belongs to the folylpolyglutamate synthase family.</text>
</comment>
<evidence type="ECO:0000256" key="3">
    <source>
        <dbReference type="ARBA" id="ARBA00022723"/>
    </source>
</evidence>
<keyword evidence="4" id="KW-0547">Nucleotide-binding</keyword>
<organism evidence="7 8">
    <name type="scientific">Campylobacter hyointestinalis subsp. hyointestinalis</name>
    <dbReference type="NCBI Taxonomy" id="91352"/>
    <lineage>
        <taxon>Bacteria</taxon>
        <taxon>Pseudomonadati</taxon>
        <taxon>Campylobacterota</taxon>
        <taxon>Epsilonproteobacteria</taxon>
        <taxon>Campylobacterales</taxon>
        <taxon>Campylobacteraceae</taxon>
        <taxon>Campylobacter</taxon>
    </lineage>
</organism>
<dbReference type="NCBIfam" id="TIGR01499">
    <property type="entry name" value="folC"/>
    <property type="match status" value="1"/>
</dbReference>
<dbReference type="Gene3D" id="3.40.1190.10">
    <property type="entry name" value="Mur-like, catalytic domain"/>
    <property type="match status" value="1"/>
</dbReference>
<name>A0A855NDP8_CAMHY</name>
<evidence type="ECO:0000256" key="5">
    <source>
        <dbReference type="ARBA" id="ARBA00022840"/>
    </source>
</evidence>
<dbReference type="AlphaFoldDB" id="A0A855NDP8"/>
<accession>A0A855NDP8</accession>
<dbReference type="InterPro" id="IPR036615">
    <property type="entry name" value="Mur_ligase_C_dom_sf"/>
</dbReference>
<comment type="caution">
    <text evidence="7">The sequence shown here is derived from an EMBL/GenBank/DDBJ whole genome shotgun (WGS) entry which is preliminary data.</text>
</comment>
<evidence type="ECO:0000313" key="7">
    <source>
        <dbReference type="EMBL" id="PPB73051.1"/>
    </source>
</evidence>
<dbReference type="GO" id="GO:0008841">
    <property type="term" value="F:dihydrofolate synthase activity"/>
    <property type="evidence" value="ECO:0007669"/>
    <property type="project" value="TreeGrafter"/>
</dbReference>
<dbReference type="InterPro" id="IPR036565">
    <property type="entry name" value="Mur-like_cat_sf"/>
</dbReference>
<dbReference type="PANTHER" id="PTHR11136">
    <property type="entry name" value="FOLYLPOLYGLUTAMATE SYNTHASE-RELATED"/>
    <property type="match status" value="1"/>
</dbReference>
<dbReference type="GO" id="GO:0005737">
    <property type="term" value="C:cytoplasm"/>
    <property type="evidence" value="ECO:0007669"/>
    <property type="project" value="TreeGrafter"/>
</dbReference>
<keyword evidence="2" id="KW-0436">Ligase</keyword>
<keyword evidence="5" id="KW-0067">ATP-binding</keyword>
<dbReference type="PANTHER" id="PTHR11136:SF0">
    <property type="entry name" value="DIHYDROFOLATE SYNTHETASE-RELATED"/>
    <property type="match status" value="1"/>
</dbReference>
<sequence length="386" mass="43061">MMMYSFLNSKPLYYDTIDYLRFPKAFNAIKSNFSLPKVIHIVGTNGKGSTGRFLAQILLKSGKKVGHYTSPHIFKFNERFWINGKNVSDDELELAHEKLLLYFKAVKDGDKFIAELSYFEWATLLLAVLFSGLDEVICEAGMGGEFDATNVFSKKLSVFTPVGLDHTAILGDSLEAIATTKLNSMDKFAIVCEDFVCLNLAKKIANSKNTKLILSPKAIENSVNLYSSKFNLPSFLASNLNLAYHSAKFLGVQGLDEIILNLDALSLRGRCEKIAPNITIDVGHNAHAAKALKAEFSTKKVSLIYNAFDDKDIKAVFDELKDIVTEVLIYEYESLDRKLAGAKIQGIAKNLGISVSKFSRIDKDKDYLVFGSFVLVEHFIKEVIEK</sequence>
<dbReference type="SUPFAM" id="SSF53623">
    <property type="entry name" value="MurD-like peptide ligases, catalytic domain"/>
    <property type="match status" value="1"/>
</dbReference>
<dbReference type="Proteomes" id="UP000239685">
    <property type="component" value="Unassembled WGS sequence"/>
</dbReference>
<evidence type="ECO:0000256" key="2">
    <source>
        <dbReference type="ARBA" id="ARBA00022598"/>
    </source>
</evidence>
<keyword evidence="6" id="KW-0460">Magnesium</keyword>
<dbReference type="GO" id="GO:0004326">
    <property type="term" value="F:tetrahydrofolylpolyglutamate synthase activity"/>
    <property type="evidence" value="ECO:0007669"/>
    <property type="project" value="InterPro"/>
</dbReference>
<proteinExistence type="inferred from homology"/>
<evidence type="ECO:0000256" key="6">
    <source>
        <dbReference type="ARBA" id="ARBA00022842"/>
    </source>
</evidence>
<dbReference type="GO" id="GO:0005524">
    <property type="term" value="F:ATP binding"/>
    <property type="evidence" value="ECO:0007669"/>
    <property type="project" value="UniProtKB-KW"/>
</dbReference>